<protein>
    <submittedName>
        <fullName evidence="1">Uncharacterized protein</fullName>
    </submittedName>
</protein>
<organism evidence="1 2">
    <name type="scientific">Nitrosomonas stercoris</name>
    <dbReference type="NCBI Taxonomy" id="1444684"/>
    <lineage>
        <taxon>Bacteria</taxon>
        <taxon>Pseudomonadati</taxon>
        <taxon>Pseudomonadota</taxon>
        <taxon>Betaproteobacteria</taxon>
        <taxon>Nitrosomonadales</taxon>
        <taxon>Nitrosomonadaceae</taxon>
        <taxon>Nitrosomonas</taxon>
    </lineage>
</organism>
<evidence type="ECO:0000313" key="1">
    <source>
        <dbReference type="EMBL" id="BBL34186.1"/>
    </source>
</evidence>
<keyword evidence="2" id="KW-1185">Reference proteome</keyword>
<gene>
    <name evidence="1" type="ORF">Nstercoris_00417</name>
</gene>
<reference evidence="1 2" key="1">
    <citation type="submission" date="2019-06" db="EMBL/GenBank/DDBJ databases">
        <title>Nitrosomonas stercoris KYUHI-S whole genome shotgun sequence.</title>
        <authorList>
            <person name="Nakagawa T."/>
            <person name="Tsuchiya Y."/>
            <person name="Takahashi R."/>
        </authorList>
    </citation>
    <scope>NUCLEOTIDE SEQUENCE [LARGE SCALE GENOMIC DNA]</scope>
    <source>
        <strain evidence="1 2">KYUHI-S</strain>
    </source>
</reference>
<dbReference type="EMBL" id="AP019755">
    <property type="protein sequence ID" value="BBL34186.1"/>
    <property type="molecule type" value="Genomic_DNA"/>
</dbReference>
<dbReference type="AlphaFoldDB" id="A0A4Y1YJE2"/>
<accession>A0A4Y1YJE2</accession>
<proteinExistence type="predicted"/>
<dbReference type="KEGG" id="nst:Nstercoris_00417"/>
<name>A0A4Y1YJE2_9PROT</name>
<evidence type="ECO:0000313" key="2">
    <source>
        <dbReference type="Proteomes" id="UP000316473"/>
    </source>
</evidence>
<sequence>MRAFGNTGSEQRIKEVIMRSKVNLFVSTDWIQIHIPET</sequence>
<dbReference type="Proteomes" id="UP000316473">
    <property type="component" value="Chromosome"/>
</dbReference>